<dbReference type="Proteomes" id="UP001345219">
    <property type="component" value="Chromosome 9"/>
</dbReference>
<keyword evidence="3" id="KW-1185">Reference proteome</keyword>
<name>A0AAN7GEP6_9MYRT</name>
<evidence type="ECO:0000256" key="1">
    <source>
        <dbReference type="SAM" id="MobiDB-lite"/>
    </source>
</evidence>
<proteinExistence type="predicted"/>
<evidence type="ECO:0000313" key="3">
    <source>
        <dbReference type="Proteomes" id="UP001345219"/>
    </source>
</evidence>
<feature type="region of interest" description="Disordered" evidence="1">
    <location>
        <begin position="1"/>
        <end position="75"/>
    </location>
</feature>
<organism evidence="2 3">
    <name type="scientific">Trapa incisa</name>
    <dbReference type="NCBI Taxonomy" id="236973"/>
    <lineage>
        <taxon>Eukaryota</taxon>
        <taxon>Viridiplantae</taxon>
        <taxon>Streptophyta</taxon>
        <taxon>Embryophyta</taxon>
        <taxon>Tracheophyta</taxon>
        <taxon>Spermatophyta</taxon>
        <taxon>Magnoliopsida</taxon>
        <taxon>eudicotyledons</taxon>
        <taxon>Gunneridae</taxon>
        <taxon>Pentapetalae</taxon>
        <taxon>rosids</taxon>
        <taxon>malvids</taxon>
        <taxon>Myrtales</taxon>
        <taxon>Lythraceae</taxon>
        <taxon>Trapa</taxon>
    </lineage>
</organism>
<feature type="compositionally biased region" description="Basic and acidic residues" evidence="1">
    <location>
        <begin position="1"/>
        <end position="11"/>
    </location>
</feature>
<reference evidence="2 3" key="1">
    <citation type="journal article" date="2023" name="Hortic Res">
        <title>Pangenome of water caltrop reveals structural variations and asymmetric subgenome divergence after allopolyploidization.</title>
        <authorList>
            <person name="Zhang X."/>
            <person name="Chen Y."/>
            <person name="Wang L."/>
            <person name="Yuan Y."/>
            <person name="Fang M."/>
            <person name="Shi L."/>
            <person name="Lu R."/>
            <person name="Comes H.P."/>
            <person name="Ma Y."/>
            <person name="Chen Y."/>
            <person name="Huang G."/>
            <person name="Zhou Y."/>
            <person name="Zheng Z."/>
            <person name="Qiu Y."/>
        </authorList>
    </citation>
    <scope>NUCLEOTIDE SEQUENCE [LARGE SCALE GENOMIC DNA]</scope>
    <source>
        <tissue evidence="2">Roots</tissue>
    </source>
</reference>
<protein>
    <submittedName>
        <fullName evidence="2">Uncharacterized protein</fullName>
    </submittedName>
</protein>
<accession>A0AAN7GEP6</accession>
<dbReference type="EMBL" id="JAXIOK010000022">
    <property type="protein sequence ID" value="KAK4744485.1"/>
    <property type="molecule type" value="Genomic_DNA"/>
</dbReference>
<comment type="caution">
    <text evidence="2">The sequence shown here is derived from an EMBL/GenBank/DDBJ whole genome shotgun (WGS) entry which is preliminary data.</text>
</comment>
<gene>
    <name evidence="2" type="ORF">SAY87_010797</name>
</gene>
<sequence length="75" mass="7844">MAGPRPGDRGYSDAPHVHSVKLQAHVKPRSAEFSAVGNKKGPKPSLKDAATSSNKESPAALVSNELKPVNKSPSK</sequence>
<dbReference type="AlphaFoldDB" id="A0AAN7GEP6"/>
<evidence type="ECO:0000313" key="2">
    <source>
        <dbReference type="EMBL" id="KAK4744485.1"/>
    </source>
</evidence>